<reference evidence="1" key="1">
    <citation type="submission" date="2018-05" db="EMBL/GenBank/DDBJ databases">
        <authorList>
            <person name="Lanie J.A."/>
            <person name="Ng W.-L."/>
            <person name="Kazmierczak K.M."/>
            <person name="Andrzejewski T.M."/>
            <person name="Davidsen T.M."/>
            <person name="Wayne K.J."/>
            <person name="Tettelin H."/>
            <person name="Glass J.I."/>
            <person name="Rusch D."/>
            <person name="Podicherti R."/>
            <person name="Tsui H.-C.T."/>
            <person name="Winkler M.E."/>
        </authorList>
    </citation>
    <scope>NUCLEOTIDE SEQUENCE</scope>
</reference>
<accession>A0A381V2B2</accession>
<organism evidence="1">
    <name type="scientific">marine metagenome</name>
    <dbReference type="NCBI Taxonomy" id="408172"/>
    <lineage>
        <taxon>unclassified sequences</taxon>
        <taxon>metagenomes</taxon>
        <taxon>ecological metagenomes</taxon>
    </lineage>
</organism>
<sequence>MWLAFIYSEPLPEMFNSAWAGSSVGRAPALQAGGHRFEPCSAYHIDDRGVVVQLVRTPACHAGGREFESRRPRHFLTAYSLRTIGCFNSPPFFTLVFIGRKKSEHVLDRCQKIGR</sequence>
<proteinExistence type="predicted"/>
<protein>
    <submittedName>
        <fullName evidence="1">Uncharacterized protein</fullName>
    </submittedName>
</protein>
<evidence type="ECO:0000313" key="1">
    <source>
        <dbReference type="EMBL" id="SVA33787.1"/>
    </source>
</evidence>
<dbReference type="AntiFam" id="ANF00013">
    <property type="entry name" value="tRNA translation"/>
</dbReference>
<dbReference type="AlphaFoldDB" id="A0A381V2B2"/>
<dbReference type="EMBL" id="UINC01007521">
    <property type="protein sequence ID" value="SVA33787.1"/>
    <property type="molecule type" value="Genomic_DNA"/>
</dbReference>
<gene>
    <name evidence="1" type="ORF">METZ01_LOCUS86641</name>
</gene>
<name>A0A381V2B2_9ZZZZ</name>